<dbReference type="EMBL" id="JWJG01000028">
    <property type="protein sequence ID" value="KIF80579.1"/>
    <property type="molecule type" value="Genomic_DNA"/>
</dbReference>
<proteinExistence type="predicted"/>
<keyword evidence="1" id="KW-0812">Transmembrane</keyword>
<accession>A0A0C2BKR1</accession>
<sequence>MSSRVARDNNLIVYSLLIVSLVLVVGYAGAWWYRQHMERLHSQVAYSPPLEVAVSNQDYSVAATLAIKTSAADSDLAQPARRVLEELARERLSDADPKRLLAPNGLKAWQEALRDASNARLHTDKVQEVLVTDFVFSAL</sequence>
<evidence type="ECO:0000313" key="2">
    <source>
        <dbReference type="EMBL" id="KIF80579.1"/>
    </source>
</evidence>
<feature type="transmembrane region" description="Helical" evidence="1">
    <location>
        <begin position="12"/>
        <end position="33"/>
    </location>
</feature>
<dbReference type="OrthoDB" id="8777075at2"/>
<gene>
    <name evidence="2" type="ORF">TSA66_06730</name>
</gene>
<reference evidence="2 3" key="1">
    <citation type="submission" date="2014-12" db="EMBL/GenBank/DDBJ databases">
        <title>Denitrispirillum autotrophicum gen. nov., sp. nov., Denitrifying, Facultatively Autotrophic Bacteria Isolated from Rice Paddy Soil.</title>
        <authorList>
            <person name="Ishii S."/>
            <person name="Ashida N."/>
            <person name="Ohno H."/>
            <person name="Otsuka S."/>
            <person name="Yokota A."/>
            <person name="Senoo K."/>
        </authorList>
    </citation>
    <scope>NUCLEOTIDE SEQUENCE [LARGE SCALE GENOMIC DNA]</scope>
    <source>
        <strain evidence="2 3">TSA66</strain>
    </source>
</reference>
<comment type="caution">
    <text evidence="2">The sequence shown here is derived from an EMBL/GenBank/DDBJ whole genome shotgun (WGS) entry which is preliminary data.</text>
</comment>
<name>A0A0C2BKR1_9BURK</name>
<organism evidence="2 3">
    <name type="scientific">Noviherbaspirillum autotrophicum</name>
    <dbReference type="NCBI Taxonomy" id="709839"/>
    <lineage>
        <taxon>Bacteria</taxon>
        <taxon>Pseudomonadati</taxon>
        <taxon>Pseudomonadota</taxon>
        <taxon>Betaproteobacteria</taxon>
        <taxon>Burkholderiales</taxon>
        <taxon>Oxalobacteraceae</taxon>
        <taxon>Noviherbaspirillum</taxon>
    </lineage>
</organism>
<protein>
    <recommendedName>
        <fullName evidence="4">Flagellar protein FliL</fullName>
    </recommendedName>
</protein>
<evidence type="ECO:0000313" key="3">
    <source>
        <dbReference type="Proteomes" id="UP000031572"/>
    </source>
</evidence>
<dbReference type="STRING" id="709839.TSA66_06730"/>
<keyword evidence="1" id="KW-1133">Transmembrane helix</keyword>
<keyword evidence="1" id="KW-0472">Membrane</keyword>
<dbReference type="AlphaFoldDB" id="A0A0C2BKR1"/>
<dbReference type="RefSeq" id="WP_040039483.1">
    <property type="nucleotide sequence ID" value="NZ_JWJG01000028.1"/>
</dbReference>
<dbReference type="Proteomes" id="UP000031572">
    <property type="component" value="Unassembled WGS sequence"/>
</dbReference>
<evidence type="ECO:0008006" key="4">
    <source>
        <dbReference type="Google" id="ProtNLM"/>
    </source>
</evidence>
<evidence type="ECO:0000256" key="1">
    <source>
        <dbReference type="SAM" id="Phobius"/>
    </source>
</evidence>
<keyword evidence="3" id="KW-1185">Reference proteome</keyword>